<dbReference type="Pfam" id="PF00867">
    <property type="entry name" value="XPG_I"/>
    <property type="match status" value="1"/>
</dbReference>
<dbReference type="SUPFAM" id="SSF88723">
    <property type="entry name" value="PIN domain-like"/>
    <property type="match status" value="1"/>
</dbReference>
<evidence type="ECO:0000256" key="1">
    <source>
        <dbReference type="ARBA" id="ARBA00022723"/>
    </source>
</evidence>
<dbReference type="PANTHER" id="PTHR11081">
    <property type="entry name" value="FLAP ENDONUCLEASE FAMILY MEMBER"/>
    <property type="match status" value="1"/>
</dbReference>
<dbReference type="PANTHER" id="PTHR11081:SF9">
    <property type="entry name" value="FLAP ENDONUCLEASE 1"/>
    <property type="match status" value="1"/>
</dbReference>
<dbReference type="Gene3D" id="1.10.150.20">
    <property type="entry name" value="5' to 3' exonuclease, C-terminal subdomain"/>
    <property type="match status" value="1"/>
</dbReference>
<keyword evidence="2" id="KW-0255">Endonuclease</keyword>
<evidence type="ECO:0000256" key="3">
    <source>
        <dbReference type="ARBA" id="ARBA00022842"/>
    </source>
</evidence>
<dbReference type="InterPro" id="IPR008918">
    <property type="entry name" value="HhH2"/>
</dbReference>
<reference evidence="5 6" key="1">
    <citation type="submission" date="2024-11" db="EMBL/GenBank/DDBJ databases">
        <title>Chromosome-level genome assembly of Eucalyptus globulus Labill. provides insights into its genome evolution.</title>
        <authorList>
            <person name="Li X."/>
        </authorList>
    </citation>
    <scope>NUCLEOTIDE SEQUENCE [LARGE SCALE GENOMIC DNA]</scope>
    <source>
        <strain evidence="5">CL2024</strain>
        <tissue evidence="5">Fresh tender leaves</tissue>
    </source>
</reference>
<keyword evidence="2" id="KW-0540">Nuclease</keyword>
<dbReference type="InterPro" id="IPR006084">
    <property type="entry name" value="XPG/Rad2"/>
</dbReference>
<dbReference type="Proteomes" id="UP001634007">
    <property type="component" value="Unassembled WGS sequence"/>
</dbReference>
<name>A0ABD3LDQ9_EUCGL</name>
<dbReference type="SUPFAM" id="SSF47807">
    <property type="entry name" value="5' to 3' exonuclease, C-terminal subdomain"/>
    <property type="match status" value="1"/>
</dbReference>
<protein>
    <recommendedName>
        <fullName evidence="4">XPG-I domain-containing protein</fullName>
    </recommendedName>
</protein>
<comment type="caution">
    <text evidence="5">The sequence shown here is derived from an EMBL/GenBank/DDBJ whole genome shotgun (WGS) entry which is preliminary data.</text>
</comment>
<keyword evidence="3" id="KW-0460">Magnesium</keyword>
<evidence type="ECO:0000256" key="2">
    <source>
        <dbReference type="ARBA" id="ARBA00022759"/>
    </source>
</evidence>
<evidence type="ECO:0000313" key="6">
    <source>
        <dbReference type="Proteomes" id="UP001634007"/>
    </source>
</evidence>
<gene>
    <name evidence="5" type="ORF">ACJRO7_010923</name>
</gene>
<evidence type="ECO:0000313" key="5">
    <source>
        <dbReference type="EMBL" id="KAL3749874.1"/>
    </source>
</evidence>
<dbReference type="AlphaFoldDB" id="A0ABD3LDQ9"/>
<proteinExistence type="predicted"/>
<dbReference type="SMART" id="SM00279">
    <property type="entry name" value="HhH2"/>
    <property type="match status" value="1"/>
</dbReference>
<dbReference type="InterPro" id="IPR029060">
    <property type="entry name" value="PIN-like_dom_sf"/>
</dbReference>
<dbReference type="PRINTS" id="PR00853">
    <property type="entry name" value="XPGRADSUPER"/>
</dbReference>
<dbReference type="EMBL" id="JBJKBG010000002">
    <property type="protein sequence ID" value="KAL3749874.1"/>
    <property type="molecule type" value="Genomic_DNA"/>
</dbReference>
<dbReference type="InterPro" id="IPR036279">
    <property type="entry name" value="5-3_exonuclease_C_sf"/>
</dbReference>
<accession>A0ABD3LDQ9</accession>
<keyword evidence="2" id="KW-0378">Hydrolase</keyword>
<evidence type="ECO:0000259" key="4">
    <source>
        <dbReference type="SMART" id="SM00484"/>
    </source>
</evidence>
<keyword evidence="1" id="KW-0479">Metal-binding</keyword>
<dbReference type="Gene3D" id="3.40.50.1010">
    <property type="entry name" value="5'-nuclease"/>
    <property type="match status" value="1"/>
</dbReference>
<sequence>MLTSEAGEVTRYTGIVILRGNKASVYAVASEDMDFLTFGAPKFLRHLMDPSSRKVPVMEFEISKILEEMNLDMDQFIDLCILSRWDYCESIRGIGGLTALKLIRRHGSIENILENINKQRCFLCSYLVP</sequence>
<dbReference type="GO" id="GO:0046872">
    <property type="term" value="F:metal ion binding"/>
    <property type="evidence" value="ECO:0007669"/>
    <property type="project" value="UniProtKB-KW"/>
</dbReference>
<organism evidence="5 6">
    <name type="scientific">Eucalyptus globulus</name>
    <name type="common">Tasmanian blue gum</name>
    <dbReference type="NCBI Taxonomy" id="34317"/>
    <lineage>
        <taxon>Eukaryota</taxon>
        <taxon>Viridiplantae</taxon>
        <taxon>Streptophyta</taxon>
        <taxon>Embryophyta</taxon>
        <taxon>Tracheophyta</taxon>
        <taxon>Spermatophyta</taxon>
        <taxon>Magnoliopsida</taxon>
        <taxon>eudicotyledons</taxon>
        <taxon>Gunneridae</taxon>
        <taxon>Pentapetalae</taxon>
        <taxon>rosids</taxon>
        <taxon>malvids</taxon>
        <taxon>Myrtales</taxon>
        <taxon>Myrtaceae</taxon>
        <taxon>Myrtoideae</taxon>
        <taxon>Eucalypteae</taxon>
        <taxon>Eucalyptus</taxon>
    </lineage>
</organism>
<dbReference type="SMART" id="SM00484">
    <property type="entry name" value="XPGI"/>
    <property type="match status" value="1"/>
</dbReference>
<dbReference type="GO" id="GO:0004519">
    <property type="term" value="F:endonuclease activity"/>
    <property type="evidence" value="ECO:0007669"/>
    <property type="project" value="UniProtKB-KW"/>
</dbReference>
<feature type="domain" description="XPG-I" evidence="4">
    <location>
        <begin position="11"/>
        <end position="71"/>
    </location>
</feature>
<dbReference type="InterPro" id="IPR006086">
    <property type="entry name" value="XPG-I_dom"/>
</dbReference>
<keyword evidence="6" id="KW-1185">Reference proteome</keyword>